<evidence type="ECO:0000256" key="2">
    <source>
        <dbReference type="ARBA" id="ARBA00007951"/>
    </source>
</evidence>
<gene>
    <name evidence="8" type="ORF">MKW35_14825</name>
</gene>
<dbReference type="PIRSF" id="PIRSF001092">
    <property type="entry name" value="Alpha-L-fucosidase"/>
    <property type="match status" value="1"/>
</dbReference>
<dbReference type="InterPro" id="IPR017853">
    <property type="entry name" value="GH"/>
</dbReference>
<protein>
    <recommendedName>
        <fullName evidence="3">alpha-L-fucosidase</fullName>
        <ecNumber evidence="3">3.2.1.51</ecNumber>
    </recommendedName>
</protein>
<dbReference type="RefSeq" id="WP_240575073.1">
    <property type="nucleotide sequence ID" value="NZ_CP136709.1"/>
</dbReference>
<comment type="function">
    <text evidence="1">Alpha-L-fucosidase is responsible for hydrolyzing the alpha-1,6-linked fucose joined to the reducing-end N-acetylglucosamine of the carbohydrate moieties of glycoproteins.</text>
</comment>
<name>A0ABS9RLR6_9FLAO</name>
<dbReference type="SUPFAM" id="SSF51445">
    <property type="entry name" value="(Trans)glycosidases"/>
    <property type="match status" value="1"/>
</dbReference>
<keyword evidence="4" id="KW-0732">Signal</keyword>
<dbReference type="EMBL" id="JAKVQD010000007">
    <property type="protein sequence ID" value="MCH4553899.1"/>
    <property type="molecule type" value="Genomic_DNA"/>
</dbReference>
<keyword evidence="6" id="KW-0326">Glycosidase</keyword>
<dbReference type="PRINTS" id="PR00741">
    <property type="entry name" value="GLHYDRLASE29"/>
</dbReference>
<dbReference type="InterPro" id="IPR016286">
    <property type="entry name" value="FUC_metazoa-typ"/>
</dbReference>
<dbReference type="Gene3D" id="3.20.20.80">
    <property type="entry name" value="Glycosidases"/>
    <property type="match status" value="1"/>
</dbReference>
<comment type="caution">
    <text evidence="8">The sequence shown here is derived from an EMBL/GenBank/DDBJ whole genome shotgun (WGS) entry which is preliminary data.</text>
</comment>
<keyword evidence="5" id="KW-0378">Hydrolase</keyword>
<reference evidence="8" key="1">
    <citation type="submission" date="2022-02" db="EMBL/GenBank/DDBJ databases">
        <title>Aestuariibaculum sp., a marine bacterium isolated from sediment in Guangxi.</title>
        <authorList>
            <person name="Ying J."/>
        </authorList>
    </citation>
    <scope>NUCLEOTIDE SEQUENCE</scope>
    <source>
        <strain evidence="8">L182</strain>
    </source>
</reference>
<evidence type="ECO:0000256" key="1">
    <source>
        <dbReference type="ARBA" id="ARBA00004071"/>
    </source>
</evidence>
<dbReference type="PANTHER" id="PTHR10030">
    <property type="entry name" value="ALPHA-L-FUCOSIDASE"/>
    <property type="match status" value="1"/>
</dbReference>
<accession>A0ABS9RLR6</accession>
<dbReference type="Pfam" id="PF01120">
    <property type="entry name" value="Alpha_L_fucos"/>
    <property type="match status" value="1"/>
</dbReference>
<evidence type="ECO:0000256" key="6">
    <source>
        <dbReference type="ARBA" id="ARBA00023295"/>
    </source>
</evidence>
<evidence type="ECO:0000256" key="4">
    <source>
        <dbReference type="ARBA" id="ARBA00022729"/>
    </source>
</evidence>
<evidence type="ECO:0000259" key="7">
    <source>
        <dbReference type="Pfam" id="PF01120"/>
    </source>
</evidence>
<dbReference type="InterPro" id="IPR057739">
    <property type="entry name" value="Glyco_hydro_29_N"/>
</dbReference>
<evidence type="ECO:0000256" key="5">
    <source>
        <dbReference type="ARBA" id="ARBA00022801"/>
    </source>
</evidence>
<dbReference type="Proteomes" id="UP001156141">
    <property type="component" value="Unassembled WGS sequence"/>
</dbReference>
<evidence type="ECO:0000256" key="3">
    <source>
        <dbReference type="ARBA" id="ARBA00012662"/>
    </source>
</evidence>
<proteinExistence type="inferred from homology"/>
<sequence length="350" mass="41005">MMSKYVLVLLLAVSFILPAQERDYYHEEIPEAFKERIAWFKEAKFGMFIHFGLYSQLGGEWKGKDIWGDAEWIQAHADIPAQEYAMLTHTFNPKNFSADEIAKLAKDSGMKYLVVTSKHHEGFALYDSKYTNFDVANTPFKGRDILKELKEACDKNGIKFGTYYSILDWHHISQERNIDGDSVQQRWKFTRMKLGKAKDYETFVRNQIKELIDNYDTDIIWFDGEWCDWWTDEMGLDLYNYIRSLKPSILVNNRFGTREKFEKDFGTPEDETPEDLLSYNWESCYTLNTSWGFKKNDHEWKSAETVYKMLHEINDKGGNFLLNIGPDGNGDVPKESVDILLEVGKMLEKK</sequence>
<keyword evidence="9" id="KW-1185">Reference proteome</keyword>
<feature type="domain" description="Glycoside hydrolase family 29 N-terminal" evidence="7">
    <location>
        <begin position="34"/>
        <end position="349"/>
    </location>
</feature>
<dbReference type="PANTHER" id="PTHR10030:SF37">
    <property type="entry name" value="ALPHA-L-FUCOSIDASE-RELATED"/>
    <property type="match status" value="1"/>
</dbReference>
<evidence type="ECO:0000313" key="9">
    <source>
        <dbReference type="Proteomes" id="UP001156141"/>
    </source>
</evidence>
<evidence type="ECO:0000313" key="8">
    <source>
        <dbReference type="EMBL" id="MCH4553899.1"/>
    </source>
</evidence>
<organism evidence="8 9">
    <name type="scientific">Aestuariibaculum lutulentum</name>
    <dbReference type="NCBI Taxonomy" id="2920935"/>
    <lineage>
        <taxon>Bacteria</taxon>
        <taxon>Pseudomonadati</taxon>
        <taxon>Bacteroidota</taxon>
        <taxon>Flavobacteriia</taxon>
        <taxon>Flavobacteriales</taxon>
        <taxon>Flavobacteriaceae</taxon>
    </lineage>
</organism>
<dbReference type="InterPro" id="IPR000933">
    <property type="entry name" value="Glyco_hydro_29"/>
</dbReference>
<dbReference type="EC" id="3.2.1.51" evidence="3"/>
<dbReference type="SMART" id="SM00812">
    <property type="entry name" value="Alpha_L_fucos"/>
    <property type="match status" value="1"/>
</dbReference>
<comment type="similarity">
    <text evidence="2">Belongs to the glycosyl hydrolase 29 family.</text>
</comment>